<accession>A0AA36GGF4</accession>
<dbReference type="AlphaFoldDB" id="A0AA36GGF4"/>
<dbReference type="InterPro" id="IPR007836">
    <property type="entry name" value="Ribosomal_eS32"/>
</dbReference>
<name>A0AA36GGF4_CYLNA</name>
<keyword evidence="1 4" id="KW-0689">Ribosomal protein</keyword>
<reference evidence="5" key="1">
    <citation type="submission" date="2023-07" db="EMBL/GenBank/DDBJ databases">
        <authorList>
            <consortium name="CYATHOMIX"/>
        </authorList>
    </citation>
    <scope>NUCLEOTIDE SEQUENCE</scope>
    <source>
        <strain evidence="5">N/A</strain>
    </source>
</reference>
<keyword evidence="2 4" id="KW-0687">Ribonucleoprotein</keyword>
<sequence>MDNNDTQSESMLNPPNEACDVQTGTFDIGDSGAMPCDPNCPQFFISPVRYFAVSFLRGTSNEIMREKWRKKRMRRLKRKRRAQKK</sequence>
<dbReference type="EMBL" id="CATQJL010000112">
    <property type="protein sequence ID" value="CAJ0593799.1"/>
    <property type="molecule type" value="Genomic_DNA"/>
</dbReference>
<evidence type="ECO:0000256" key="4">
    <source>
        <dbReference type="RuleBase" id="RU368055"/>
    </source>
</evidence>
<evidence type="ECO:0000313" key="6">
    <source>
        <dbReference type="Proteomes" id="UP001176961"/>
    </source>
</evidence>
<evidence type="ECO:0000313" key="5">
    <source>
        <dbReference type="EMBL" id="CAJ0593799.1"/>
    </source>
</evidence>
<comment type="caution">
    <text evidence="5">The sequence shown here is derived from an EMBL/GenBank/DDBJ whole genome shotgun (WGS) entry which is preliminary data.</text>
</comment>
<dbReference type="GO" id="GO:0003735">
    <property type="term" value="F:structural constituent of ribosome"/>
    <property type="evidence" value="ECO:0007669"/>
    <property type="project" value="UniProtKB-UniRule"/>
</dbReference>
<keyword evidence="6" id="KW-1185">Reference proteome</keyword>
<evidence type="ECO:0000256" key="1">
    <source>
        <dbReference type="ARBA" id="ARBA00022980"/>
    </source>
</evidence>
<evidence type="ECO:0000256" key="2">
    <source>
        <dbReference type="ARBA" id="ARBA00023274"/>
    </source>
</evidence>
<dbReference type="Proteomes" id="UP001176961">
    <property type="component" value="Unassembled WGS sequence"/>
</dbReference>
<evidence type="ECO:0000256" key="3">
    <source>
        <dbReference type="ARBA" id="ARBA00043969"/>
    </source>
</evidence>
<proteinExistence type="inferred from homology"/>
<gene>
    <name evidence="5" type="ORF">CYNAS_LOCUS5782</name>
</gene>
<comment type="similarity">
    <text evidence="3 4">Belongs to the eukaryotic ribosomal protein eS32 family.</text>
</comment>
<dbReference type="GO" id="GO:0006412">
    <property type="term" value="P:translation"/>
    <property type="evidence" value="ECO:0007669"/>
    <property type="project" value="InterPro"/>
</dbReference>
<dbReference type="Pfam" id="PF05162">
    <property type="entry name" value="Ribosomal_L41"/>
    <property type="match status" value="1"/>
</dbReference>
<organism evidence="5 6">
    <name type="scientific">Cylicocyclus nassatus</name>
    <name type="common">Nematode worm</name>
    <dbReference type="NCBI Taxonomy" id="53992"/>
    <lineage>
        <taxon>Eukaryota</taxon>
        <taxon>Metazoa</taxon>
        <taxon>Ecdysozoa</taxon>
        <taxon>Nematoda</taxon>
        <taxon>Chromadorea</taxon>
        <taxon>Rhabditida</taxon>
        <taxon>Rhabditina</taxon>
        <taxon>Rhabditomorpha</taxon>
        <taxon>Strongyloidea</taxon>
        <taxon>Strongylidae</taxon>
        <taxon>Cylicocyclus</taxon>
    </lineage>
</organism>
<comment type="subunit">
    <text evidence="4">Component of the large ribosomal subunit.</text>
</comment>
<dbReference type="GO" id="GO:0005840">
    <property type="term" value="C:ribosome"/>
    <property type="evidence" value="ECO:0007669"/>
    <property type="project" value="UniProtKB-KW"/>
</dbReference>
<protein>
    <recommendedName>
        <fullName evidence="4">60S ribosomal protein L41</fullName>
    </recommendedName>
</protein>
<dbReference type="GO" id="GO:1990904">
    <property type="term" value="C:ribonucleoprotein complex"/>
    <property type="evidence" value="ECO:0007669"/>
    <property type="project" value="UniProtKB-KW"/>
</dbReference>